<feature type="domain" description="Inosine/uridine-preferring nucleoside hydrolase" evidence="3">
    <location>
        <begin position="27"/>
        <end position="319"/>
    </location>
</feature>
<dbReference type="Pfam" id="PF01156">
    <property type="entry name" value="IU_nuc_hydro"/>
    <property type="match status" value="1"/>
</dbReference>
<evidence type="ECO:0000259" key="3">
    <source>
        <dbReference type="Pfam" id="PF01156"/>
    </source>
</evidence>
<dbReference type="InterPro" id="IPR023186">
    <property type="entry name" value="IUNH"/>
</dbReference>
<keyword evidence="2" id="KW-0326">Glycosidase</keyword>
<evidence type="ECO:0000313" key="4">
    <source>
        <dbReference type="EMBL" id="GGR00832.1"/>
    </source>
</evidence>
<dbReference type="CDD" id="cd02651">
    <property type="entry name" value="nuc_hydro_IU_UC_XIUA"/>
    <property type="match status" value="1"/>
</dbReference>
<dbReference type="Gene3D" id="3.90.245.10">
    <property type="entry name" value="Ribonucleoside hydrolase-like"/>
    <property type="match status" value="1"/>
</dbReference>
<comment type="caution">
    <text evidence="4">The sequence shown here is derived from an EMBL/GenBank/DDBJ whole genome shotgun (WGS) entry which is preliminary data.</text>
</comment>
<dbReference type="GO" id="GO:0005829">
    <property type="term" value="C:cytosol"/>
    <property type="evidence" value="ECO:0007669"/>
    <property type="project" value="TreeGrafter"/>
</dbReference>
<reference evidence="4" key="2">
    <citation type="submission" date="2020-09" db="EMBL/GenBank/DDBJ databases">
        <authorList>
            <person name="Sun Q."/>
            <person name="Ohkuma M."/>
        </authorList>
    </citation>
    <scope>NUCLEOTIDE SEQUENCE</scope>
    <source>
        <strain evidence="4">JCM 31311</strain>
    </source>
</reference>
<proteinExistence type="predicted"/>
<dbReference type="EMBL" id="BMQL01000004">
    <property type="protein sequence ID" value="GGR00832.1"/>
    <property type="molecule type" value="Genomic_DNA"/>
</dbReference>
<name>A0A918C0K1_9DEIO</name>
<evidence type="ECO:0000256" key="2">
    <source>
        <dbReference type="ARBA" id="ARBA00023295"/>
    </source>
</evidence>
<evidence type="ECO:0000256" key="1">
    <source>
        <dbReference type="ARBA" id="ARBA00022801"/>
    </source>
</evidence>
<reference evidence="4" key="1">
    <citation type="journal article" date="2014" name="Int. J. Syst. Evol. Microbiol.">
        <title>Complete genome sequence of Corynebacterium casei LMG S-19264T (=DSM 44701T), isolated from a smear-ripened cheese.</title>
        <authorList>
            <consortium name="US DOE Joint Genome Institute (JGI-PGF)"/>
            <person name="Walter F."/>
            <person name="Albersmeier A."/>
            <person name="Kalinowski J."/>
            <person name="Ruckert C."/>
        </authorList>
    </citation>
    <scope>NUCLEOTIDE SEQUENCE</scope>
    <source>
        <strain evidence="4">JCM 31311</strain>
    </source>
</reference>
<dbReference type="PANTHER" id="PTHR12304:SF4">
    <property type="entry name" value="URIDINE NUCLEOSIDASE"/>
    <property type="match status" value="1"/>
</dbReference>
<gene>
    <name evidence="4" type="ORF">GCM10008957_12110</name>
</gene>
<dbReference type="GO" id="GO:0008477">
    <property type="term" value="F:purine nucleosidase activity"/>
    <property type="evidence" value="ECO:0007669"/>
    <property type="project" value="TreeGrafter"/>
</dbReference>
<organism evidence="4 5">
    <name type="scientific">Deinococcus ruber</name>
    <dbReference type="NCBI Taxonomy" id="1848197"/>
    <lineage>
        <taxon>Bacteria</taxon>
        <taxon>Thermotogati</taxon>
        <taxon>Deinococcota</taxon>
        <taxon>Deinococci</taxon>
        <taxon>Deinococcales</taxon>
        <taxon>Deinococcaceae</taxon>
        <taxon>Deinococcus</taxon>
    </lineage>
</organism>
<dbReference type="PANTHER" id="PTHR12304">
    <property type="entry name" value="INOSINE-URIDINE PREFERRING NUCLEOSIDE HYDROLASE"/>
    <property type="match status" value="1"/>
</dbReference>
<dbReference type="InterPro" id="IPR036452">
    <property type="entry name" value="Ribo_hydro-like"/>
</dbReference>
<protein>
    <recommendedName>
        <fullName evidence="3">Inosine/uridine-preferring nucleoside hydrolase domain-containing protein</fullName>
    </recommendedName>
</protein>
<accession>A0A918C0K1</accession>
<dbReference type="AlphaFoldDB" id="A0A918C0K1"/>
<dbReference type="GO" id="GO:0006152">
    <property type="term" value="P:purine nucleoside catabolic process"/>
    <property type="evidence" value="ECO:0007669"/>
    <property type="project" value="TreeGrafter"/>
</dbReference>
<dbReference type="SUPFAM" id="SSF53590">
    <property type="entry name" value="Nucleoside hydrolase"/>
    <property type="match status" value="1"/>
</dbReference>
<dbReference type="InterPro" id="IPR001910">
    <property type="entry name" value="Inosine/uridine_hydrolase_dom"/>
</dbReference>
<evidence type="ECO:0000313" key="5">
    <source>
        <dbReference type="Proteomes" id="UP000603865"/>
    </source>
</evidence>
<keyword evidence="1" id="KW-0378">Hydrolase</keyword>
<dbReference type="Proteomes" id="UP000603865">
    <property type="component" value="Unassembled WGS sequence"/>
</dbReference>
<sequence>MQPWVCQRPRSGVYTFSMPASAAPRPVILDGDPGHDDAINILLAHAAPELEVLGVSTTYGNVGLERTTRNALVTLELIGSSTPVYPGADRPLLVPRLSAESVHGQTGLDGPLLPAPSRAAEHLHAALFMVQAIRERPHQVTLLPTGPLTNVALALRLAPDIAPLIREIVWMGGSLDVGNWTPAAEFNALCDPHAAAIVFGSGVRVTMFGLNATHQAIATPERIAPFRALGRTGEVVAGLLEFFAEHHRERYGWNGGPLHDPLTSAYLIAPQLFEVQPMYVTVDTTDGPSAGRTNCDQWHVTGQQPNANVAMTVDADGFYALLTERMAQL</sequence>
<keyword evidence="5" id="KW-1185">Reference proteome</keyword>